<dbReference type="Proteomes" id="UP000198802">
    <property type="component" value="Unassembled WGS sequence"/>
</dbReference>
<dbReference type="EMBL" id="FAOZ01000027">
    <property type="protein sequence ID" value="CUU59380.1"/>
    <property type="molecule type" value="Genomic_DNA"/>
</dbReference>
<feature type="domain" description="DUF6919" evidence="2">
    <location>
        <begin position="42"/>
        <end position="223"/>
    </location>
</feature>
<dbReference type="Pfam" id="PF21897">
    <property type="entry name" value="DUF6919"/>
    <property type="match status" value="1"/>
</dbReference>
<organism evidence="3 4">
    <name type="scientific">Parafrankia irregularis</name>
    <dbReference type="NCBI Taxonomy" id="795642"/>
    <lineage>
        <taxon>Bacteria</taxon>
        <taxon>Bacillati</taxon>
        <taxon>Actinomycetota</taxon>
        <taxon>Actinomycetes</taxon>
        <taxon>Frankiales</taxon>
        <taxon>Frankiaceae</taxon>
        <taxon>Parafrankia</taxon>
    </lineage>
</organism>
<sequence>MGRKKRISSADLDLSQGRPTGPGLCRAEERTKVTTRQIAPLNWLTARNLAELGELTARWLEGTIATGPAYGGTLDEETRTIAPELAAVNRHGLVTLTSQPGRHIGSGCGQRAFVEGFADDASTQMIRQALLGTEIVLIVNPPAWSVTRGGILPQRPVDIAVKLHRGAALVSVGRYHTRTDIRYLYGTCGGCNRRAVASLGRAHQVTAIDPVWGRESYLWDALAVAGRDPSRR</sequence>
<dbReference type="InterPro" id="IPR054212">
    <property type="entry name" value="DUF6919"/>
</dbReference>
<evidence type="ECO:0000313" key="3">
    <source>
        <dbReference type="EMBL" id="CUU59380.1"/>
    </source>
</evidence>
<protein>
    <recommendedName>
        <fullName evidence="2">DUF6919 domain-containing protein</fullName>
    </recommendedName>
</protein>
<keyword evidence="4" id="KW-1185">Reference proteome</keyword>
<evidence type="ECO:0000256" key="1">
    <source>
        <dbReference type="SAM" id="MobiDB-lite"/>
    </source>
</evidence>
<evidence type="ECO:0000313" key="4">
    <source>
        <dbReference type="Proteomes" id="UP000198802"/>
    </source>
</evidence>
<reference evidence="4" key="1">
    <citation type="submission" date="2015-11" db="EMBL/GenBank/DDBJ databases">
        <authorList>
            <person name="Varghese N."/>
        </authorList>
    </citation>
    <scope>NUCLEOTIDE SEQUENCE [LARGE SCALE GENOMIC DNA]</scope>
    <source>
        <strain evidence="4">DSM 45899</strain>
    </source>
</reference>
<accession>A0A0S4QVN0</accession>
<gene>
    <name evidence="3" type="ORF">Ga0074812_12757</name>
</gene>
<evidence type="ECO:0000259" key="2">
    <source>
        <dbReference type="Pfam" id="PF21897"/>
    </source>
</evidence>
<feature type="region of interest" description="Disordered" evidence="1">
    <location>
        <begin position="1"/>
        <end position="23"/>
    </location>
</feature>
<proteinExistence type="predicted"/>
<dbReference type="AlphaFoldDB" id="A0A0S4QVN0"/>
<name>A0A0S4QVN0_9ACTN</name>